<organism evidence="1">
    <name type="scientific">Siphoviridae sp. ct5op20</name>
    <dbReference type="NCBI Taxonomy" id="2826295"/>
    <lineage>
        <taxon>Viruses</taxon>
        <taxon>Duplodnaviria</taxon>
        <taxon>Heunggongvirae</taxon>
        <taxon>Uroviricota</taxon>
        <taxon>Caudoviricetes</taxon>
    </lineage>
</organism>
<reference evidence="1" key="1">
    <citation type="journal article" date="2021" name="Proc. Natl. Acad. Sci. U.S.A.">
        <title>A Catalog of Tens of Thousands of Viruses from Human Metagenomes Reveals Hidden Associations with Chronic Diseases.</title>
        <authorList>
            <person name="Tisza M.J."/>
            <person name="Buck C.B."/>
        </authorList>
    </citation>
    <scope>NUCLEOTIDE SEQUENCE</scope>
    <source>
        <strain evidence="1">Ct5op20</strain>
    </source>
</reference>
<name>A0A8S5NQ71_9CAUD</name>
<evidence type="ECO:0000313" key="1">
    <source>
        <dbReference type="EMBL" id="DAD96841.1"/>
    </source>
</evidence>
<accession>A0A8S5NQ71</accession>
<sequence>MYYTCIFVSTIILTVIYHTKSKMSITFMNFASRILY</sequence>
<dbReference type="EMBL" id="BK015225">
    <property type="protein sequence ID" value="DAD96841.1"/>
    <property type="molecule type" value="Genomic_DNA"/>
</dbReference>
<protein>
    <submittedName>
        <fullName evidence="1">Uncharacterized protein</fullName>
    </submittedName>
</protein>
<proteinExistence type="predicted"/>